<evidence type="ECO:0000256" key="2">
    <source>
        <dbReference type="PROSITE-ProRule" id="PRU00317"/>
    </source>
</evidence>
<reference evidence="3" key="1">
    <citation type="submission" date="2011-01" db="EMBL/GenBank/DDBJ databases">
        <title>The Genome Sequence of Nematocida parisii strain ERTm3.</title>
        <authorList>
            <consortium name="The Broad Institute Genome Sequencing Platform"/>
            <consortium name="The Broad Institute Genome Sequencing Center for Infectious Disease"/>
            <person name="Cuomo C."/>
            <person name="Troemel E."/>
            <person name="Young S.K."/>
            <person name="Zeng Q."/>
            <person name="Gargeya S."/>
            <person name="Fitzgerald M."/>
            <person name="Haas B."/>
            <person name="Abouelleil A."/>
            <person name="Alvarado L."/>
            <person name="Arachchi H.M."/>
            <person name="Berlin A."/>
            <person name="Chapman S.B."/>
            <person name="Gearin G."/>
            <person name="Goldberg J."/>
            <person name="Griggs A."/>
            <person name="Gujja S."/>
            <person name="Hansen M."/>
            <person name="Heiman D."/>
            <person name="Howarth C."/>
            <person name="Larimer J."/>
            <person name="Lui A."/>
            <person name="MacDonald P.J.P."/>
            <person name="McCowen C."/>
            <person name="Montmayeur A."/>
            <person name="Murphy C."/>
            <person name="Neiman D."/>
            <person name="Pearson M."/>
            <person name="Priest M."/>
            <person name="Roberts A."/>
            <person name="Saif S."/>
            <person name="Shea T."/>
            <person name="Sisk P."/>
            <person name="Stolte C."/>
            <person name="Sykes S."/>
            <person name="Wortman J."/>
            <person name="Nusbaum C."/>
            <person name="Birren B."/>
        </authorList>
    </citation>
    <scope>NUCLEOTIDE SEQUENCE</scope>
    <source>
        <strain evidence="3">ERTm3</strain>
    </source>
</reference>
<gene>
    <name evidence="3" type="ORF">NEQG_01201</name>
</gene>
<dbReference type="SUPFAM" id="SSF48371">
    <property type="entry name" value="ARM repeat"/>
    <property type="match status" value="1"/>
</dbReference>
<dbReference type="PROSITE" id="PS50302">
    <property type="entry name" value="PUM"/>
    <property type="match status" value="1"/>
</dbReference>
<dbReference type="GO" id="GO:0003723">
    <property type="term" value="F:RNA binding"/>
    <property type="evidence" value="ECO:0007669"/>
    <property type="project" value="InterPro"/>
</dbReference>
<sequence length="446" mass="51262">MHERLLVDSVFAAEICNVPLAKSRNSKFYTRIFMEYFKRVRTTELDGLPWNEKQEVSEKVVGIIRNNVNEIMQINSQAKKLELFIRYLSVDALSDLVEKVSVVDVHNKNITYVLETILKKIEQQKTLTESCTNLLVSISNGIQKNIMKSFKSKGTNHIIRVLLRIKYNVEGLIDSIKKVPIEYILEDSTRTATFVEYLSYTSDEEKSKIVKHLLSILTVDHLKGYTSFLYEKVCKLSDDAQLDQIFLVIKPAVLELCRDEVGNYFMQTFISVYDPAKVYKILKPDIHGFNTNNNVVQTLLKRASDMGCTDILESAIKRLFTIDTIMHTLLFHKTGGFDSKSYKLAIKLMCAKTKYQNALQMQCVALYERYWLFNKVGQEIIISLLRYTNISSEVITLLTSTMTKEFIGIHESKGGSALLDAIYAVADRDTRRKIAMVRKRSHSCFE</sequence>
<evidence type="ECO:0008006" key="5">
    <source>
        <dbReference type="Google" id="ProtNLM"/>
    </source>
</evidence>
<dbReference type="VEuPathDB" id="MicrosporidiaDB:NEQG_01201"/>
<dbReference type="InParanoid" id="I3EH14"/>
<name>I3EH14_NEMP3</name>
<dbReference type="EMBL" id="GL870878">
    <property type="protein sequence ID" value="EIJ88511.1"/>
    <property type="molecule type" value="Genomic_DNA"/>
</dbReference>
<proteinExistence type="predicted"/>
<dbReference type="Proteomes" id="UP000002872">
    <property type="component" value="Unassembled WGS sequence"/>
</dbReference>
<dbReference type="InterPro" id="IPR011989">
    <property type="entry name" value="ARM-like"/>
</dbReference>
<dbReference type="OMA" id="RIFMEYF"/>
<keyword evidence="1" id="KW-0677">Repeat</keyword>
<dbReference type="HOGENOM" id="CLU_642649_0_0_1"/>
<dbReference type="SMART" id="SM00025">
    <property type="entry name" value="Pumilio"/>
    <property type="match status" value="1"/>
</dbReference>
<dbReference type="InterPro" id="IPR016024">
    <property type="entry name" value="ARM-type_fold"/>
</dbReference>
<evidence type="ECO:0000256" key="1">
    <source>
        <dbReference type="ARBA" id="ARBA00022737"/>
    </source>
</evidence>
<keyword evidence="4" id="KW-1185">Reference proteome</keyword>
<dbReference type="Gene3D" id="1.25.10.10">
    <property type="entry name" value="Leucine-rich Repeat Variant"/>
    <property type="match status" value="1"/>
</dbReference>
<evidence type="ECO:0000313" key="3">
    <source>
        <dbReference type="EMBL" id="EIJ88511.1"/>
    </source>
</evidence>
<dbReference type="OrthoDB" id="2195285at2759"/>
<protein>
    <recommendedName>
        <fullName evidence="5">PUM-HD domain-containing protein</fullName>
    </recommendedName>
</protein>
<dbReference type="AlphaFoldDB" id="I3EH14"/>
<dbReference type="InterPro" id="IPR001313">
    <property type="entry name" value="Pumilio_RNA-bd_rpt"/>
</dbReference>
<accession>I3EH14</accession>
<organism evidence="3 4">
    <name type="scientific">Nematocida parisii (strain ERTm3)</name>
    <name type="common">Nematode killer fungus</name>
    <dbReference type="NCBI Taxonomy" id="935791"/>
    <lineage>
        <taxon>Eukaryota</taxon>
        <taxon>Fungi</taxon>
        <taxon>Fungi incertae sedis</taxon>
        <taxon>Microsporidia</taxon>
        <taxon>Nematocida</taxon>
    </lineage>
</organism>
<feature type="repeat" description="Pumilio" evidence="2">
    <location>
        <begin position="248"/>
        <end position="283"/>
    </location>
</feature>
<evidence type="ECO:0000313" key="4">
    <source>
        <dbReference type="Proteomes" id="UP000002872"/>
    </source>
</evidence>